<evidence type="ECO:0008006" key="5">
    <source>
        <dbReference type="Google" id="ProtNLM"/>
    </source>
</evidence>
<feature type="compositionally biased region" description="Basic residues" evidence="1">
    <location>
        <begin position="71"/>
        <end position="83"/>
    </location>
</feature>
<accession>A0A484BB75</accession>
<proteinExistence type="predicted"/>
<evidence type="ECO:0000313" key="4">
    <source>
        <dbReference type="Proteomes" id="UP000295192"/>
    </source>
</evidence>
<feature type="region of interest" description="Disordered" evidence="1">
    <location>
        <begin position="60"/>
        <end position="95"/>
    </location>
</feature>
<organism evidence="3 4">
    <name type="scientific">Drosophila navojoa</name>
    <name type="common">Fruit fly</name>
    <dbReference type="NCBI Taxonomy" id="7232"/>
    <lineage>
        <taxon>Eukaryota</taxon>
        <taxon>Metazoa</taxon>
        <taxon>Ecdysozoa</taxon>
        <taxon>Arthropoda</taxon>
        <taxon>Hexapoda</taxon>
        <taxon>Insecta</taxon>
        <taxon>Pterygota</taxon>
        <taxon>Neoptera</taxon>
        <taxon>Endopterygota</taxon>
        <taxon>Diptera</taxon>
        <taxon>Brachycera</taxon>
        <taxon>Muscomorpha</taxon>
        <taxon>Ephydroidea</taxon>
        <taxon>Drosophilidae</taxon>
        <taxon>Drosophila</taxon>
    </lineage>
</organism>
<dbReference type="AlphaFoldDB" id="A0A484BB75"/>
<dbReference type="EMBL" id="LSRL02000088">
    <property type="protein sequence ID" value="TDG45025.1"/>
    <property type="molecule type" value="Genomic_DNA"/>
</dbReference>
<evidence type="ECO:0000256" key="1">
    <source>
        <dbReference type="SAM" id="MobiDB-lite"/>
    </source>
</evidence>
<evidence type="ECO:0000313" key="3">
    <source>
        <dbReference type="EMBL" id="TDG45025.1"/>
    </source>
</evidence>
<feature type="compositionally biased region" description="Low complexity" evidence="1">
    <location>
        <begin position="84"/>
        <end position="95"/>
    </location>
</feature>
<keyword evidence="2" id="KW-0732">Signal</keyword>
<gene>
    <name evidence="3" type="ORF">AWZ03_008586</name>
</gene>
<sequence length="95" mass="11225">MWRYCLILTLWSALLLLCDGRHHHSVEIEATSTEAFAHAGPAAIMFGNPRPLLRLRFSPKWTHNNKEHGNRDRKRKHHKHQRTTRATTRTSFKHH</sequence>
<comment type="caution">
    <text evidence="3">The sequence shown here is derived from an EMBL/GenBank/DDBJ whole genome shotgun (WGS) entry which is preliminary data.</text>
</comment>
<reference evidence="3 4" key="1">
    <citation type="journal article" date="2019" name="J. Hered.">
        <title>An Improved Genome Assembly for Drosophila navojoa, the Basal Species in the mojavensis Cluster.</title>
        <authorList>
            <person name="Vanderlinde T."/>
            <person name="Dupim E.G."/>
            <person name="Nazario-Yepiz N.O."/>
            <person name="Carvalho A.B."/>
        </authorList>
    </citation>
    <scope>NUCLEOTIDE SEQUENCE [LARGE SCALE GENOMIC DNA]</scope>
    <source>
        <strain evidence="3">Navoj_Jal97</strain>
        <tissue evidence="3">Whole organism</tissue>
    </source>
</reference>
<keyword evidence="4" id="KW-1185">Reference proteome</keyword>
<feature type="signal peptide" evidence="2">
    <location>
        <begin position="1"/>
        <end position="20"/>
    </location>
</feature>
<name>A0A484BB75_DRONA</name>
<feature type="chain" id="PRO_5019727522" description="Secreted protein" evidence="2">
    <location>
        <begin position="21"/>
        <end position="95"/>
    </location>
</feature>
<evidence type="ECO:0000256" key="2">
    <source>
        <dbReference type="SAM" id="SignalP"/>
    </source>
</evidence>
<dbReference type="Proteomes" id="UP000295192">
    <property type="component" value="Unassembled WGS sequence"/>
</dbReference>
<protein>
    <recommendedName>
        <fullName evidence="5">Secreted protein</fullName>
    </recommendedName>
</protein>